<dbReference type="Proteomes" id="UP000219286">
    <property type="component" value="Unassembled WGS sequence"/>
</dbReference>
<dbReference type="InterPro" id="IPR006076">
    <property type="entry name" value="FAD-dep_OxRdtase"/>
</dbReference>
<dbReference type="OrthoDB" id="498204at2759"/>
<sequence>MADTVILGSGVIGLSTAYYLLQHQSGSTIHLVDSANELFASASGFAGGFLAKDWFRPELAALAALSFEEHRRLAEQENGRDNWGYAKSVTLSYDPDGSLTMIGGGGKKKRGEDWLLEGTSRAGLVDARRELEDGEVPAWLRRTDGDSVRVIDDGSGTAIVDPLRFCKFLLEKVKAAGVQIHNPAVATRLETDEAGKLSGVAVSHPDGSDETVIIPASRVLLSAGCWTPHVFHDLFKNRYYIDIPIESLGGHSLVVKAPQKVTTCHSVYTTMDGLSPEVYSRPDGVIYVAGVNHASIPLPKPRVKAVTFDESVQKLKDIARRLIATPEGGQEEDLEIVREGLCFRPITKRGTPYIARLPEDKLGEDFTTARGGGGDGAEGGSGLGLGGGGVFIAAGHGPWGISLSLGTGKVMAEMMSGKPLSADISSLGF</sequence>
<dbReference type="EMBL" id="LFMI01000805">
    <property type="protein sequence ID" value="OTA07876.1"/>
    <property type="molecule type" value="Genomic_DNA"/>
</dbReference>
<dbReference type="PANTHER" id="PTHR13847">
    <property type="entry name" value="SARCOSINE DEHYDROGENASE-RELATED"/>
    <property type="match status" value="1"/>
</dbReference>
<dbReference type="AlphaFoldDB" id="A0A2H3A1D6"/>
<dbReference type="GO" id="GO:0005829">
    <property type="term" value="C:cytosol"/>
    <property type="evidence" value="ECO:0007669"/>
    <property type="project" value="GOC"/>
</dbReference>
<dbReference type="Gene3D" id="3.30.9.10">
    <property type="entry name" value="D-Amino Acid Oxidase, subunit A, domain 2"/>
    <property type="match status" value="1"/>
</dbReference>
<dbReference type="GO" id="GO:0005770">
    <property type="term" value="C:late endosome"/>
    <property type="evidence" value="ECO:0007669"/>
    <property type="project" value="TreeGrafter"/>
</dbReference>
<reference evidence="2 3" key="1">
    <citation type="journal article" date="2015" name="Genome Announc.">
        <title>Genome sequence and annotation of Trichoderma parareesei, the ancestor of the cellulase producer Trichoderma reesei.</title>
        <authorList>
            <person name="Yang D."/>
            <person name="Pomraning K."/>
            <person name="Kopchinskiy A."/>
            <person name="Karimi Aghcheh R."/>
            <person name="Atanasova L."/>
            <person name="Chenthamara K."/>
            <person name="Baker S.E."/>
            <person name="Zhang R."/>
            <person name="Shen Q."/>
            <person name="Freitag M."/>
            <person name="Kubicek C.P."/>
            <person name="Druzhinina I.S."/>
        </authorList>
    </citation>
    <scope>NUCLEOTIDE SEQUENCE [LARGE SCALE GENOMIC DNA]</scope>
    <source>
        <strain evidence="2 3">CBS 125925</strain>
    </source>
</reference>
<dbReference type="PANTHER" id="PTHR13847:SF185">
    <property type="entry name" value="FAD DEPENDENT OXIDOREDUCTASE SUPERFAMILY (AFU_ORTHOLOGUE AFUA_3G02360)"/>
    <property type="match status" value="1"/>
</dbReference>
<protein>
    <recommendedName>
        <fullName evidence="1">FAD dependent oxidoreductase domain-containing protein</fullName>
    </recommendedName>
</protein>
<dbReference type="GO" id="GO:0042147">
    <property type="term" value="P:retrograde transport, endosome to Golgi"/>
    <property type="evidence" value="ECO:0007669"/>
    <property type="project" value="TreeGrafter"/>
</dbReference>
<comment type="caution">
    <text evidence="2">The sequence shown here is derived from an EMBL/GenBank/DDBJ whole genome shotgun (WGS) entry which is preliminary data.</text>
</comment>
<organism evidence="2 3">
    <name type="scientific">Trichoderma parareesei</name>
    <name type="common">Filamentous fungus</name>
    <dbReference type="NCBI Taxonomy" id="858221"/>
    <lineage>
        <taxon>Eukaryota</taxon>
        <taxon>Fungi</taxon>
        <taxon>Dikarya</taxon>
        <taxon>Ascomycota</taxon>
        <taxon>Pezizomycotina</taxon>
        <taxon>Sordariomycetes</taxon>
        <taxon>Hypocreomycetidae</taxon>
        <taxon>Hypocreales</taxon>
        <taxon>Hypocreaceae</taxon>
        <taxon>Trichoderma</taxon>
    </lineage>
</organism>
<gene>
    <name evidence="2" type="ORF">A9Z42_0088020</name>
</gene>
<dbReference type="SUPFAM" id="SSF51905">
    <property type="entry name" value="FAD/NAD(P)-binding domain"/>
    <property type="match status" value="1"/>
</dbReference>
<accession>A0A2H3A1D6</accession>
<keyword evidence="3" id="KW-1185">Reference proteome</keyword>
<dbReference type="InterPro" id="IPR036188">
    <property type="entry name" value="FAD/NAD-bd_sf"/>
</dbReference>
<evidence type="ECO:0000313" key="3">
    <source>
        <dbReference type="Proteomes" id="UP000219286"/>
    </source>
</evidence>
<dbReference type="Gene3D" id="3.50.50.60">
    <property type="entry name" value="FAD/NAD(P)-binding domain"/>
    <property type="match status" value="3"/>
</dbReference>
<evidence type="ECO:0000313" key="2">
    <source>
        <dbReference type="EMBL" id="OTA07876.1"/>
    </source>
</evidence>
<proteinExistence type="predicted"/>
<evidence type="ECO:0000259" key="1">
    <source>
        <dbReference type="Pfam" id="PF01266"/>
    </source>
</evidence>
<dbReference type="Pfam" id="PF01266">
    <property type="entry name" value="DAO"/>
    <property type="match status" value="1"/>
</dbReference>
<feature type="domain" description="FAD dependent oxidoreductase" evidence="1">
    <location>
        <begin position="3"/>
        <end position="414"/>
    </location>
</feature>
<name>A0A2H3A1D6_TRIPA</name>